<dbReference type="Proteomes" id="UP000068026">
    <property type="component" value="Chromosome"/>
</dbReference>
<keyword evidence="8 11" id="KW-0560">Oxidoreductase</keyword>
<dbReference type="RefSeq" id="WP_066050236.1">
    <property type="nucleotide sequence ID" value="NZ_CP014223.1"/>
</dbReference>
<dbReference type="SUPFAM" id="SSF48179">
    <property type="entry name" value="6-phosphogluconate dehydrogenase C-terminal domain-like"/>
    <property type="match status" value="1"/>
</dbReference>
<dbReference type="InterPro" id="IPR013332">
    <property type="entry name" value="KPR_N"/>
</dbReference>
<reference evidence="16" key="2">
    <citation type="submission" date="2016-01" db="EMBL/GenBank/DDBJ databases">
        <authorList>
            <person name="Poehlein A."/>
            <person name="Schlien K."/>
            <person name="Gottschalk G."/>
            <person name="Buckel W."/>
            <person name="Daniel R."/>
        </authorList>
    </citation>
    <scope>NUCLEOTIDE SEQUENCE [LARGE SCALE GENOMIC DNA]</scope>
    <source>
        <strain evidence="16">X2</strain>
    </source>
</reference>
<gene>
    <name evidence="14" type="primary">panE</name>
    <name evidence="14" type="ORF">CPRO_16980</name>
    <name evidence="15" type="ORF">SAMN02745151_02677</name>
</gene>
<feature type="domain" description="Ketopantoate reductase C-terminal" evidence="13">
    <location>
        <begin position="180"/>
        <end position="300"/>
    </location>
</feature>
<feature type="domain" description="Ketopantoate reductase N-terminal" evidence="12">
    <location>
        <begin position="3"/>
        <end position="153"/>
    </location>
</feature>
<evidence type="ECO:0000256" key="11">
    <source>
        <dbReference type="RuleBase" id="RU362068"/>
    </source>
</evidence>
<dbReference type="FunFam" id="1.10.1040.10:FF:000017">
    <property type="entry name" value="2-dehydropantoate 2-reductase"/>
    <property type="match status" value="1"/>
</dbReference>
<dbReference type="InterPro" id="IPR013752">
    <property type="entry name" value="KPA_reductase"/>
</dbReference>
<dbReference type="EMBL" id="CP014223">
    <property type="protein sequence ID" value="AMJ41288.1"/>
    <property type="molecule type" value="Genomic_DNA"/>
</dbReference>
<evidence type="ECO:0000256" key="10">
    <source>
        <dbReference type="ARBA" id="ARBA00048793"/>
    </source>
</evidence>
<dbReference type="Proteomes" id="UP000184204">
    <property type="component" value="Unassembled WGS sequence"/>
</dbReference>
<dbReference type="InterPro" id="IPR003710">
    <property type="entry name" value="ApbA"/>
</dbReference>
<dbReference type="GO" id="GO:0005737">
    <property type="term" value="C:cytoplasm"/>
    <property type="evidence" value="ECO:0007669"/>
    <property type="project" value="TreeGrafter"/>
</dbReference>
<keyword evidence="16" id="KW-1185">Reference proteome</keyword>
<dbReference type="Pfam" id="PF02558">
    <property type="entry name" value="ApbA"/>
    <property type="match status" value="1"/>
</dbReference>
<evidence type="ECO:0000313" key="16">
    <source>
        <dbReference type="Proteomes" id="UP000068026"/>
    </source>
</evidence>
<evidence type="ECO:0000313" key="14">
    <source>
        <dbReference type="EMBL" id="AMJ41288.1"/>
    </source>
</evidence>
<dbReference type="AlphaFoldDB" id="A0A0X1U8N4"/>
<comment type="similarity">
    <text evidence="3 11">Belongs to the ketopantoate reductase family.</text>
</comment>
<reference evidence="14 16" key="1">
    <citation type="journal article" date="2016" name="Genome Announc.">
        <title>Complete Genome Sequence of the Amino Acid-Fermenting Clostridium propionicum X2 (DSM 1682).</title>
        <authorList>
            <person name="Poehlein A."/>
            <person name="Schlien K."/>
            <person name="Chowdhury N.P."/>
            <person name="Gottschalk G."/>
            <person name="Buckel W."/>
            <person name="Daniel R."/>
        </authorList>
    </citation>
    <scope>NUCLEOTIDE SEQUENCE [LARGE SCALE GENOMIC DNA]</scope>
    <source>
        <strain evidence="14 16">X2</strain>
    </source>
</reference>
<dbReference type="KEGG" id="cpro:CPRO_16980"/>
<evidence type="ECO:0000256" key="2">
    <source>
        <dbReference type="ARBA" id="ARBA00004994"/>
    </source>
</evidence>
<accession>A0A0X1U8N4</accession>
<evidence type="ECO:0000256" key="3">
    <source>
        <dbReference type="ARBA" id="ARBA00007870"/>
    </source>
</evidence>
<dbReference type="PANTHER" id="PTHR43765">
    <property type="entry name" value="2-DEHYDROPANTOATE 2-REDUCTASE-RELATED"/>
    <property type="match status" value="1"/>
</dbReference>
<evidence type="ECO:0000256" key="6">
    <source>
        <dbReference type="ARBA" id="ARBA00022655"/>
    </source>
</evidence>
<keyword evidence="7 11" id="KW-0521">NADP</keyword>
<organism evidence="15 17">
    <name type="scientific">Anaerotignum propionicum DSM 1682</name>
    <dbReference type="NCBI Taxonomy" id="991789"/>
    <lineage>
        <taxon>Bacteria</taxon>
        <taxon>Bacillati</taxon>
        <taxon>Bacillota</taxon>
        <taxon>Clostridia</taxon>
        <taxon>Lachnospirales</taxon>
        <taxon>Anaerotignaceae</taxon>
        <taxon>Anaerotignum</taxon>
    </lineage>
</organism>
<evidence type="ECO:0000256" key="9">
    <source>
        <dbReference type="ARBA" id="ARBA00032024"/>
    </source>
</evidence>
<name>A0A0X1U8N4_ANAPI</name>
<evidence type="ECO:0000256" key="1">
    <source>
        <dbReference type="ARBA" id="ARBA00002919"/>
    </source>
</evidence>
<evidence type="ECO:0000259" key="12">
    <source>
        <dbReference type="Pfam" id="PF02558"/>
    </source>
</evidence>
<keyword evidence="6 11" id="KW-0566">Pantothenate biosynthesis</keyword>
<dbReference type="InterPro" id="IPR036291">
    <property type="entry name" value="NAD(P)-bd_dom_sf"/>
</dbReference>
<comment type="catalytic activity">
    <reaction evidence="10 11">
        <text>(R)-pantoate + NADP(+) = 2-dehydropantoate + NADPH + H(+)</text>
        <dbReference type="Rhea" id="RHEA:16233"/>
        <dbReference type="ChEBI" id="CHEBI:11561"/>
        <dbReference type="ChEBI" id="CHEBI:15378"/>
        <dbReference type="ChEBI" id="CHEBI:15980"/>
        <dbReference type="ChEBI" id="CHEBI:57783"/>
        <dbReference type="ChEBI" id="CHEBI:58349"/>
        <dbReference type="EC" id="1.1.1.169"/>
    </reaction>
</comment>
<evidence type="ECO:0000256" key="4">
    <source>
        <dbReference type="ARBA" id="ARBA00013014"/>
    </source>
</evidence>
<dbReference type="InterPro" id="IPR013328">
    <property type="entry name" value="6PGD_dom2"/>
</dbReference>
<protein>
    <recommendedName>
        <fullName evidence="5 11">2-dehydropantoate 2-reductase</fullName>
        <ecNumber evidence="4 11">1.1.1.169</ecNumber>
    </recommendedName>
    <alternativeName>
        <fullName evidence="9 11">Ketopantoate reductase</fullName>
    </alternativeName>
</protein>
<dbReference type="EMBL" id="FQUA01000015">
    <property type="protein sequence ID" value="SHF06673.1"/>
    <property type="molecule type" value="Genomic_DNA"/>
</dbReference>
<dbReference type="GO" id="GO:0008677">
    <property type="term" value="F:2-dehydropantoate 2-reductase activity"/>
    <property type="evidence" value="ECO:0007669"/>
    <property type="project" value="UniProtKB-EC"/>
</dbReference>
<sequence>MKIAIIGAGAMGCLYGAKLSTVPGNQVYLLDIWKEHVNAINNDGLHMEENGALLCYNHLTAATDAVAVGIVDLAIIFVKSTLTEQAVEANKAVFGGNTIAITLQNGVGNIESIGSLIGAENVMAGTTAHGATMLGPGKIRHAGVGKTMIGELSGVRSKRINEIAEVFSAAGLEVEVSENVLGLVWDKLLVNVGINALTGITKLTNGEILAHPEIEGILEEAVKEGIAVANAKGIVLGFTDPVAHTKEVCKATAANKSSMLQDVLHHKRTEIDMINGAIVREGKSTGLATPVNQVLCALIHYFERKE</sequence>
<comment type="pathway">
    <text evidence="2 11">Cofactor biosynthesis; (R)-pantothenate biosynthesis; (R)-pantoate from 3-methyl-2-oxobutanoate: step 2/2.</text>
</comment>
<proteinExistence type="inferred from homology"/>
<dbReference type="SUPFAM" id="SSF51735">
    <property type="entry name" value="NAD(P)-binding Rossmann-fold domains"/>
    <property type="match status" value="1"/>
</dbReference>
<evidence type="ECO:0000313" key="15">
    <source>
        <dbReference type="EMBL" id="SHF06673.1"/>
    </source>
</evidence>
<dbReference type="Pfam" id="PF08546">
    <property type="entry name" value="ApbA_C"/>
    <property type="match status" value="1"/>
</dbReference>
<evidence type="ECO:0000256" key="5">
    <source>
        <dbReference type="ARBA" id="ARBA00019465"/>
    </source>
</evidence>
<dbReference type="InterPro" id="IPR008927">
    <property type="entry name" value="6-PGluconate_DH-like_C_sf"/>
</dbReference>
<evidence type="ECO:0000259" key="13">
    <source>
        <dbReference type="Pfam" id="PF08546"/>
    </source>
</evidence>
<dbReference type="GO" id="GO:0015940">
    <property type="term" value="P:pantothenate biosynthetic process"/>
    <property type="evidence" value="ECO:0007669"/>
    <property type="project" value="UniProtKB-UniPathway"/>
</dbReference>
<reference evidence="17" key="3">
    <citation type="submission" date="2016-11" db="EMBL/GenBank/DDBJ databases">
        <authorList>
            <person name="Jaros S."/>
            <person name="Januszkiewicz K."/>
            <person name="Wedrychowicz H."/>
        </authorList>
    </citation>
    <scope>NUCLEOTIDE SEQUENCE [LARGE SCALE GENOMIC DNA]</scope>
    <source>
        <strain evidence="17">DSM 1682</strain>
    </source>
</reference>
<evidence type="ECO:0000256" key="8">
    <source>
        <dbReference type="ARBA" id="ARBA00023002"/>
    </source>
</evidence>
<comment type="function">
    <text evidence="1 11">Catalyzes the NADPH-dependent reduction of ketopantoate into pantoic acid.</text>
</comment>
<evidence type="ECO:0000256" key="7">
    <source>
        <dbReference type="ARBA" id="ARBA00022857"/>
    </source>
</evidence>
<dbReference type="Gene3D" id="1.10.1040.10">
    <property type="entry name" value="N-(1-d-carboxylethyl)-l-norvaline Dehydrogenase, domain 2"/>
    <property type="match status" value="1"/>
</dbReference>
<dbReference type="EC" id="1.1.1.169" evidence="4 11"/>
<dbReference type="PANTHER" id="PTHR43765:SF2">
    <property type="entry name" value="2-DEHYDROPANTOATE 2-REDUCTASE"/>
    <property type="match status" value="1"/>
</dbReference>
<dbReference type="OrthoDB" id="9793586at2"/>
<evidence type="ECO:0000313" key="17">
    <source>
        <dbReference type="Proteomes" id="UP000184204"/>
    </source>
</evidence>
<dbReference type="GO" id="GO:0050661">
    <property type="term" value="F:NADP binding"/>
    <property type="evidence" value="ECO:0007669"/>
    <property type="project" value="TreeGrafter"/>
</dbReference>
<dbReference type="NCBIfam" id="TIGR00745">
    <property type="entry name" value="apbA_panE"/>
    <property type="match status" value="1"/>
</dbReference>
<dbReference type="Gene3D" id="3.40.50.720">
    <property type="entry name" value="NAD(P)-binding Rossmann-like Domain"/>
    <property type="match status" value="1"/>
</dbReference>
<dbReference type="InterPro" id="IPR050838">
    <property type="entry name" value="Ketopantoate_reductase"/>
</dbReference>
<reference evidence="15" key="4">
    <citation type="submission" date="2016-11" db="EMBL/GenBank/DDBJ databases">
        <authorList>
            <person name="Varghese N."/>
            <person name="Submissions S."/>
        </authorList>
    </citation>
    <scope>NUCLEOTIDE SEQUENCE</scope>
    <source>
        <strain evidence="15">DSM 1682</strain>
    </source>
</reference>